<name>A0A7W5BC33_9BURK</name>
<sequence length="147" mass="16583">MNVQENKKLVMEGYQLFQAGDIRALLNRYHDDAEWIGPESDYLPFAGCFHGKQGIAQFFVKLDATVQAQRFEVKEMIAEGDTVVVMGESSWLTKSTGISYDNPWVHVFKIRDGKVARFQGYWDTSPAEHALHPAMTGEQAGAKPLHH</sequence>
<comment type="caution">
    <text evidence="2">The sequence shown here is derived from an EMBL/GenBank/DDBJ whole genome shotgun (WGS) entry which is preliminary data.</text>
</comment>
<keyword evidence="3" id="KW-1185">Reference proteome</keyword>
<dbReference type="RefSeq" id="WP_183442118.1">
    <property type="nucleotide sequence ID" value="NZ_JACHXD010000009.1"/>
</dbReference>
<dbReference type="Gene3D" id="3.10.450.50">
    <property type="match status" value="1"/>
</dbReference>
<proteinExistence type="predicted"/>
<dbReference type="Pfam" id="PF12680">
    <property type="entry name" value="SnoaL_2"/>
    <property type="match status" value="1"/>
</dbReference>
<evidence type="ECO:0000313" key="3">
    <source>
        <dbReference type="Proteomes" id="UP000541535"/>
    </source>
</evidence>
<feature type="domain" description="SnoaL-like" evidence="1">
    <location>
        <begin position="14"/>
        <end position="117"/>
    </location>
</feature>
<evidence type="ECO:0000313" key="2">
    <source>
        <dbReference type="EMBL" id="MBB3120376.1"/>
    </source>
</evidence>
<gene>
    <name evidence="2" type="ORF">FHS03_003440</name>
</gene>
<accession>A0A7W5BC33</accession>
<dbReference type="EMBL" id="JACHXD010000009">
    <property type="protein sequence ID" value="MBB3120376.1"/>
    <property type="molecule type" value="Genomic_DNA"/>
</dbReference>
<protein>
    <recommendedName>
        <fullName evidence="1">SnoaL-like domain-containing protein</fullName>
    </recommendedName>
</protein>
<evidence type="ECO:0000259" key="1">
    <source>
        <dbReference type="Pfam" id="PF12680"/>
    </source>
</evidence>
<reference evidence="2 3" key="1">
    <citation type="submission" date="2020-08" db="EMBL/GenBank/DDBJ databases">
        <title>Genomic Encyclopedia of Type Strains, Phase III (KMG-III): the genomes of soil and plant-associated and newly described type strains.</title>
        <authorList>
            <person name="Whitman W."/>
        </authorList>
    </citation>
    <scope>NUCLEOTIDE SEQUENCE [LARGE SCALE GENOMIC DNA]</scope>
    <source>
        <strain evidence="2 3">CECT 8897</strain>
    </source>
</reference>
<dbReference type="Proteomes" id="UP000541535">
    <property type="component" value="Unassembled WGS sequence"/>
</dbReference>
<dbReference type="PANTHER" id="PTHR41252:SF1">
    <property type="entry name" value="BLR2505 PROTEIN"/>
    <property type="match status" value="1"/>
</dbReference>
<dbReference type="PANTHER" id="PTHR41252">
    <property type="entry name" value="BLR2505 PROTEIN"/>
    <property type="match status" value="1"/>
</dbReference>
<dbReference type="InterPro" id="IPR037401">
    <property type="entry name" value="SnoaL-like"/>
</dbReference>
<organism evidence="2 3">
    <name type="scientific">Pseudoduganella violacea</name>
    <dbReference type="NCBI Taxonomy" id="1715466"/>
    <lineage>
        <taxon>Bacteria</taxon>
        <taxon>Pseudomonadati</taxon>
        <taxon>Pseudomonadota</taxon>
        <taxon>Betaproteobacteria</taxon>
        <taxon>Burkholderiales</taxon>
        <taxon>Oxalobacteraceae</taxon>
        <taxon>Telluria group</taxon>
        <taxon>Pseudoduganella</taxon>
    </lineage>
</organism>
<dbReference type="SUPFAM" id="SSF54427">
    <property type="entry name" value="NTF2-like"/>
    <property type="match status" value="1"/>
</dbReference>
<dbReference type="AlphaFoldDB" id="A0A7W5BC33"/>
<dbReference type="InterPro" id="IPR032710">
    <property type="entry name" value="NTF2-like_dom_sf"/>
</dbReference>